<reference evidence="2 3" key="1">
    <citation type="journal article" date="2007" name="Nature">
        <title>Genome of the marsupial Monodelphis domestica reveals innovation in non-coding sequences.</title>
        <authorList>
            <person name="Mikkelsen T.S."/>
            <person name="Wakefield M.J."/>
            <person name="Aken B."/>
            <person name="Amemiya C.T."/>
            <person name="Chang J.L."/>
            <person name="Duke S."/>
            <person name="Garber M."/>
            <person name="Gentles A.J."/>
            <person name="Goodstadt L."/>
            <person name="Heger A."/>
            <person name="Jurka J."/>
            <person name="Kamal M."/>
            <person name="Mauceli E."/>
            <person name="Searle S.M."/>
            <person name="Sharpe T."/>
            <person name="Baker M.L."/>
            <person name="Batzer M.A."/>
            <person name="Benos P.V."/>
            <person name="Belov K."/>
            <person name="Clamp M."/>
            <person name="Cook A."/>
            <person name="Cuff J."/>
            <person name="Das R."/>
            <person name="Davidow L."/>
            <person name="Deakin J.E."/>
            <person name="Fazzari M.J."/>
            <person name="Glass J.L."/>
            <person name="Grabherr M."/>
            <person name="Greally J.M."/>
            <person name="Gu W."/>
            <person name="Hore T.A."/>
            <person name="Huttley G.A."/>
            <person name="Kleber M."/>
            <person name="Jirtle R.L."/>
            <person name="Koina E."/>
            <person name="Lee J.T."/>
            <person name="Mahony S."/>
            <person name="Marra M.A."/>
            <person name="Miller R.D."/>
            <person name="Nicholls R.D."/>
            <person name="Oda M."/>
            <person name="Papenfuss A.T."/>
            <person name="Parra Z.E."/>
            <person name="Pollock D.D."/>
            <person name="Ray D.A."/>
            <person name="Schein J.E."/>
            <person name="Speed T.P."/>
            <person name="Thompson K."/>
            <person name="VandeBerg J.L."/>
            <person name="Wade C.M."/>
            <person name="Walker J.A."/>
            <person name="Waters P.D."/>
            <person name="Webber C."/>
            <person name="Weidman J.R."/>
            <person name="Xie X."/>
            <person name="Zody M.C."/>
            <person name="Baldwin J."/>
            <person name="Abdouelleil A."/>
            <person name="Abdulkadir J."/>
            <person name="Abebe A."/>
            <person name="Abera B."/>
            <person name="Abreu J."/>
            <person name="Acer S.C."/>
            <person name="Aftuck L."/>
            <person name="Alexander A."/>
            <person name="An P."/>
            <person name="Anderson E."/>
            <person name="Anderson S."/>
            <person name="Arachi H."/>
            <person name="Azer M."/>
            <person name="Bachantsang P."/>
            <person name="Barry A."/>
            <person name="Bayul T."/>
            <person name="Berlin A."/>
            <person name="Bessette D."/>
            <person name="Bloom T."/>
            <person name="Bloom T."/>
            <person name="Boguslavskiy L."/>
            <person name="Bonnet C."/>
            <person name="Boukhgalter B."/>
            <person name="Bourzgui I."/>
            <person name="Brown A."/>
            <person name="Cahill P."/>
            <person name="Channer S."/>
            <person name="Cheshatsang Y."/>
            <person name="Chuda L."/>
            <person name="Citroen M."/>
            <person name="Collymore A."/>
            <person name="Cooke P."/>
            <person name="Costello M."/>
            <person name="D'Aco K."/>
            <person name="Daza R."/>
            <person name="De Haan G."/>
            <person name="DeGray S."/>
            <person name="DeMaso C."/>
            <person name="Dhargay N."/>
            <person name="Dooley K."/>
            <person name="Dooley E."/>
            <person name="Doricent M."/>
            <person name="Dorje P."/>
            <person name="Dorjee K."/>
            <person name="Dupes A."/>
            <person name="Elong R."/>
            <person name="Falk J."/>
            <person name="Farina A."/>
            <person name="Faro S."/>
            <person name="Ferguson D."/>
            <person name="Fisher S."/>
            <person name="Foley C.D."/>
            <person name="Franke A."/>
            <person name="Friedrich D."/>
            <person name="Gadbois L."/>
            <person name="Gearin G."/>
            <person name="Gearin C.R."/>
            <person name="Giannoukos G."/>
            <person name="Goode T."/>
            <person name="Graham J."/>
            <person name="Grandbois E."/>
            <person name="Grewal S."/>
            <person name="Gyaltsen K."/>
            <person name="Hafez N."/>
            <person name="Hagos B."/>
            <person name="Hall J."/>
            <person name="Henson C."/>
            <person name="Hollinger A."/>
            <person name="Honan T."/>
            <person name="Huard M.D."/>
            <person name="Hughes L."/>
            <person name="Hurhula B."/>
            <person name="Husby M.E."/>
            <person name="Kamat A."/>
            <person name="Kanga B."/>
            <person name="Kashin S."/>
            <person name="Khazanovich D."/>
            <person name="Kisner P."/>
            <person name="Lance K."/>
            <person name="Lara M."/>
            <person name="Lee W."/>
            <person name="Lennon N."/>
            <person name="Letendre F."/>
            <person name="LeVine R."/>
            <person name="Lipovsky A."/>
            <person name="Liu X."/>
            <person name="Liu J."/>
            <person name="Liu S."/>
            <person name="Lokyitsang T."/>
            <person name="Lokyitsang Y."/>
            <person name="Lubonja R."/>
            <person name="Lui A."/>
            <person name="MacDonald P."/>
            <person name="Magnisalis V."/>
            <person name="Maru K."/>
            <person name="Matthews C."/>
            <person name="McCusker W."/>
            <person name="McDonough S."/>
            <person name="Mehta T."/>
            <person name="Meldrim J."/>
            <person name="Meneus L."/>
            <person name="Mihai O."/>
            <person name="Mihalev A."/>
            <person name="Mihova T."/>
            <person name="Mittelman R."/>
            <person name="Mlenga V."/>
            <person name="Montmayeur A."/>
            <person name="Mulrain L."/>
            <person name="Navidi A."/>
            <person name="Naylor J."/>
            <person name="Negash T."/>
            <person name="Nguyen T."/>
            <person name="Nguyen N."/>
            <person name="Nicol R."/>
            <person name="Norbu C."/>
            <person name="Norbu N."/>
            <person name="Novod N."/>
            <person name="O'Neill B."/>
            <person name="Osman S."/>
            <person name="Markiewicz E."/>
            <person name="Oyono O.L."/>
            <person name="Patti C."/>
            <person name="Phunkhang P."/>
            <person name="Pierre F."/>
            <person name="Priest M."/>
            <person name="Raghuraman S."/>
            <person name="Rege F."/>
            <person name="Reyes R."/>
            <person name="Rise C."/>
            <person name="Rogov P."/>
            <person name="Ross K."/>
            <person name="Ryan E."/>
            <person name="Settipalli S."/>
            <person name="Shea T."/>
            <person name="Sherpa N."/>
            <person name="Shi L."/>
            <person name="Shih D."/>
            <person name="Sparrow T."/>
            <person name="Spaulding J."/>
            <person name="Stalker J."/>
            <person name="Stange-Thomann N."/>
            <person name="Stavropoulos S."/>
            <person name="Stone C."/>
            <person name="Strader C."/>
            <person name="Tesfaye S."/>
            <person name="Thomson T."/>
            <person name="Thoulutsang Y."/>
            <person name="Thoulutsang D."/>
            <person name="Topham K."/>
            <person name="Topping I."/>
            <person name="Tsamla T."/>
            <person name="Vassiliev H."/>
            <person name="Vo A."/>
            <person name="Wangchuk T."/>
            <person name="Wangdi T."/>
            <person name="Weiand M."/>
            <person name="Wilkinson J."/>
            <person name="Wilson A."/>
            <person name="Yadav S."/>
            <person name="Young G."/>
            <person name="Yu Q."/>
            <person name="Zembek L."/>
            <person name="Zhong D."/>
            <person name="Zimmer A."/>
            <person name="Zwirko Z."/>
            <person name="Jaffe D.B."/>
            <person name="Alvarez P."/>
            <person name="Brockman W."/>
            <person name="Butler J."/>
            <person name="Chin C."/>
            <person name="Gnerre S."/>
            <person name="MacCallum I."/>
            <person name="Graves J.A."/>
            <person name="Ponting C.P."/>
            <person name="Breen M."/>
            <person name="Samollow P.B."/>
            <person name="Lander E.S."/>
            <person name="Lindblad-Toh K."/>
        </authorList>
    </citation>
    <scope>NUCLEOTIDE SEQUENCE [LARGE SCALE GENOMIC DNA]</scope>
</reference>
<feature type="compositionally biased region" description="Polar residues" evidence="1">
    <location>
        <begin position="188"/>
        <end position="201"/>
    </location>
</feature>
<dbReference type="FunCoup" id="A0A5F8G4A0">
    <property type="interactions" value="15"/>
</dbReference>
<accession>A0A5F8G4A0</accession>
<dbReference type="AlphaFoldDB" id="A0A5F8G4A0"/>
<proteinExistence type="predicted"/>
<dbReference type="Ensembl" id="ENSMODT00000065973.1">
    <property type="protein sequence ID" value="ENSMODP00000042264.1"/>
    <property type="gene ID" value="ENSMODG00000025512.3"/>
</dbReference>
<name>A0A5F8G4A0_MONDO</name>
<organism evidence="2 3">
    <name type="scientific">Monodelphis domestica</name>
    <name type="common">Gray short-tailed opossum</name>
    <dbReference type="NCBI Taxonomy" id="13616"/>
    <lineage>
        <taxon>Eukaryota</taxon>
        <taxon>Metazoa</taxon>
        <taxon>Chordata</taxon>
        <taxon>Craniata</taxon>
        <taxon>Vertebrata</taxon>
        <taxon>Euteleostomi</taxon>
        <taxon>Mammalia</taxon>
        <taxon>Metatheria</taxon>
        <taxon>Didelphimorphia</taxon>
        <taxon>Didelphidae</taxon>
        <taxon>Monodelphis</taxon>
    </lineage>
</organism>
<evidence type="ECO:0000313" key="3">
    <source>
        <dbReference type="Proteomes" id="UP000002280"/>
    </source>
</evidence>
<dbReference type="Pfam" id="PF15134">
    <property type="entry name" value="CEP15-like"/>
    <property type="match status" value="1"/>
</dbReference>
<dbReference type="Proteomes" id="UP000002280">
    <property type="component" value="Chromosome 6"/>
</dbReference>
<dbReference type="Bgee" id="ENSMODG00000025512">
    <property type="expression patterns" value="Expressed in testis and 21 other cell types or tissues"/>
</dbReference>
<dbReference type="InParanoid" id="A0A5F8G4A0"/>
<protein>
    <submittedName>
        <fullName evidence="2">Chromosome 6 open reading frame, human C3orf14</fullName>
    </submittedName>
</protein>
<dbReference type="PANTHER" id="PTHR14286">
    <property type="entry name" value="GENE, 49355-RELATED"/>
    <property type="match status" value="1"/>
</dbReference>
<dbReference type="InterPro" id="IPR028006">
    <property type="entry name" value="CEP15-like"/>
</dbReference>
<dbReference type="PANTHER" id="PTHR14286:SF2">
    <property type="entry name" value="CENTROSOMAL PROTEIN 15 KDA"/>
    <property type="match status" value="1"/>
</dbReference>
<evidence type="ECO:0000313" key="2">
    <source>
        <dbReference type="Ensembl" id="ENSMODP00000042264.1"/>
    </source>
</evidence>
<dbReference type="GeneTree" id="ENSGT00390000005214"/>
<evidence type="ECO:0000256" key="1">
    <source>
        <dbReference type="SAM" id="MobiDB-lite"/>
    </source>
</evidence>
<keyword evidence="3" id="KW-1185">Reference proteome</keyword>
<dbReference type="STRING" id="13616.ENSMODP00000042264"/>
<gene>
    <name evidence="2" type="primary">CEP15</name>
</gene>
<reference evidence="2" key="3">
    <citation type="submission" date="2025-09" db="UniProtKB">
        <authorList>
            <consortium name="Ensembl"/>
        </authorList>
    </citation>
    <scope>IDENTIFICATION</scope>
</reference>
<sequence>ASQSPADIRERTQILLRARSSCTDVQRRRRGLRRDATAHCVRRRRPGGGIAHPRREAKTIRPAWGHAQVFREDLGLGRAASGGGPKRGPPRLAQRLLLLQEMENDHGNQKTGKKTSHVKAAKLAQKRNRSLLQDIRTLEKRFEKEAHSRPPPELTNLQILYWALVEKQAPKWEQALLGRARRPAGARSWNQAGNDLQETPE</sequence>
<feature type="region of interest" description="Disordered" evidence="1">
    <location>
        <begin position="178"/>
        <end position="201"/>
    </location>
</feature>
<reference evidence="2" key="2">
    <citation type="submission" date="2025-08" db="UniProtKB">
        <authorList>
            <consortium name="Ensembl"/>
        </authorList>
    </citation>
    <scope>IDENTIFICATION</scope>
</reference>